<feature type="region of interest" description="Disordered" evidence="5">
    <location>
        <begin position="159"/>
        <end position="226"/>
    </location>
</feature>
<keyword evidence="4" id="KW-0496">Mitochondrion</keyword>
<dbReference type="InterPro" id="IPR045853">
    <property type="entry name" value="Pep_chain_release_fac_I_sf"/>
</dbReference>
<evidence type="ECO:0000256" key="2">
    <source>
        <dbReference type="ARBA" id="ARBA00010835"/>
    </source>
</evidence>
<dbReference type="Gene3D" id="3.30.160.20">
    <property type="match status" value="1"/>
</dbReference>
<comment type="similarity">
    <text evidence="2">Belongs to the prokaryotic/mitochondrial release factor family.</text>
</comment>
<dbReference type="AlphaFoldDB" id="K3WFC9"/>
<reference evidence="8" key="1">
    <citation type="journal article" date="2010" name="Genome Biol.">
        <title>Genome sequence of the necrotrophic plant pathogen Pythium ultimum reveals original pathogenicity mechanisms and effector repertoire.</title>
        <authorList>
            <person name="Levesque C.A."/>
            <person name="Brouwer H."/>
            <person name="Cano L."/>
            <person name="Hamilton J.P."/>
            <person name="Holt C."/>
            <person name="Huitema E."/>
            <person name="Raffaele S."/>
            <person name="Robideau G.P."/>
            <person name="Thines M."/>
            <person name="Win J."/>
            <person name="Zerillo M.M."/>
            <person name="Beakes G.W."/>
            <person name="Boore J.L."/>
            <person name="Busam D."/>
            <person name="Dumas B."/>
            <person name="Ferriera S."/>
            <person name="Fuerstenberg S.I."/>
            <person name="Gachon C.M."/>
            <person name="Gaulin E."/>
            <person name="Govers F."/>
            <person name="Grenville-Briggs L."/>
            <person name="Horner N."/>
            <person name="Hostetler J."/>
            <person name="Jiang R.H."/>
            <person name="Johnson J."/>
            <person name="Krajaejun T."/>
            <person name="Lin H."/>
            <person name="Meijer H.J."/>
            <person name="Moore B."/>
            <person name="Morris P."/>
            <person name="Phuntmart V."/>
            <person name="Puiu D."/>
            <person name="Shetty J."/>
            <person name="Stajich J.E."/>
            <person name="Tripathy S."/>
            <person name="Wawra S."/>
            <person name="van West P."/>
            <person name="Whitty B.R."/>
            <person name="Coutinho P.M."/>
            <person name="Henrissat B."/>
            <person name="Martin F."/>
            <person name="Thomas P.D."/>
            <person name="Tyler B.M."/>
            <person name="De Vries R.P."/>
            <person name="Kamoun S."/>
            <person name="Yandell M."/>
            <person name="Tisserat N."/>
            <person name="Buell C.R."/>
        </authorList>
    </citation>
    <scope>NUCLEOTIDE SEQUENCE</scope>
    <source>
        <strain evidence="8">DAOM:BR144</strain>
    </source>
</reference>
<comment type="subcellular location">
    <subcellularLocation>
        <location evidence="1">Mitochondrion</location>
    </subcellularLocation>
</comment>
<evidence type="ECO:0000256" key="5">
    <source>
        <dbReference type="SAM" id="MobiDB-lite"/>
    </source>
</evidence>
<accession>K3WFC9</accession>
<feature type="compositionally biased region" description="Acidic residues" evidence="5">
    <location>
        <begin position="184"/>
        <end position="218"/>
    </location>
</feature>
<dbReference type="GO" id="GO:0003747">
    <property type="term" value="F:translation release factor activity"/>
    <property type="evidence" value="ECO:0007669"/>
    <property type="project" value="InterPro"/>
</dbReference>
<dbReference type="STRING" id="431595.K3WFC9"/>
<evidence type="ECO:0000256" key="4">
    <source>
        <dbReference type="ARBA" id="ARBA00023128"/>
    </source>
</evidence>
<evidence type="ECO:0000256" key="3">
    <source>
        <dbReference type="ARBA" id="ARBA00022946"/>
    </source>
</evidence>
<dbReference type="eggNOG" id="KOG2726">
    <property type="taxonomic scope" value="Eukaryota"/>
</dbReference>
<evidence type="ECO:0000256" key="1">
    <source>
        <dbReference type="ARBA" id="ARBA00004173"/>
    </source>
</evidence>
<dbReference type="VEuPathDB" id="FungiDB:PYU1_G003660"/>
<name>K3WFC9_GLOUD</name>
<reference evidence="7" key="3">
    <citation type="submission" date="2015-02" db="UniProtKB">
        <authorList>
            <consortium name="EnsemblProtists"/>
        </authorList>
    </citation>
    <scope>IDENTIFICATION</scope>
    <source>
        <strain evidence="7">DAOM BR144</strain>
    </source>
</reference>
<dbReference type="PANTHER" id="PTHR46203:SF1">
    <property type="entry name" value="MITOCHONDRIAL TRANSLATION RELEASE FACTOR IN RESCUE"/>
    <property type="match status" value="1"/>
</dbReference>
<dbReference type="InterPro" id="IPR000352">
    <property type="entry name" value="Pep_chain_release_fac_I"/>
</dbReference>
<evidence type="ECO:0000313" key="7">
    <source>
        <dbReference type="EnsemblProtists" id="PYU1_T003670"/>
    </source>
</evidence>
<dbReference type="Pfam" id="PF00472">
    <property type="entry name" value="RF-1"/>
    <property type="match status" value="1"/>
</dbReference>
<dbReference type="HOGENOM" id="CLU_1226949_0_0_1"/>
<keyword evidence="3" id="KW-0809">Transit peptide</keyword>
<feature type="compositionally biased region" description="Basic residues" evidence="5">
    <location>
        <begin position="159"/>
        <end position="179"/>
    </location>
</feature>
<organism evidence="7 8">
    <name type="scientific">Globisporangium ultimum (strain ATCC 200006 / CBS 805.95 / DAOM BR144)</name>
    <name type="common">Pythium ultimum</name>
    <dbReference type="NCBI Taxonomy" id="431595"/>
    <lineage>
        <taxon>Eukaryota</taxon>
        <taxon>Sar</taxon>
        <taxon>Stramenopiles</taxon>
        <taxon>Oomycota</taxon>
        <taxon>Peronosporomycetes</taxon>
        <taxon>Pythiales</taxon>
        <taxon>Pythiaceae</taxon>
        <taxon>Globisporangium</taxon>
    </lineage>
</organism>
<dbReference type="InterPro" id="IPR052405">
    <property type="entry name" value="Mito_Transl_Release_Factor"/>
</dbReference>
<feature type="domain" description="Prokaryotic-type class I peptide chain release factors" evidence="6">
    <location>
        <begin position="81"/>
        <end position="178"/>
    </location>
</feature>
<dbReference type="EnsemblProtists" id="PYU1_T003670">
    <property type="protein sequence ID" value="PYU1_T003670"/>
    <property type="gene ID" value="PYU1_G003660"/>
</dbReference>
<dbReference type="Proteomes" id="UP000019132">
    <property type="component" value="Unassembled WGS sequence"/>
</dbReference>
<keyword evidence="8" id="KW-1185">Reference proteome</keyword>
<dbReference type="PANTHER" id="PTHR46203">
    <property type="entry name" value="PROBABLE PEPTIDE CHAIN RELEASE FACTOR C12ORF65"/>
    <property type="match status" value="1"/>
</dbReference>
<reference evidence="8" key="2">
    <citation type="submission" date="2010-04" db="EMBL/GenBank/DDBJ databases">
        <authorList>
            <person name="Buell R."/>
            <person name="Hamilton J."/>
            <person name="Hostetler J."/>
        </authorList>
    </citation>
    <scope>NUCLEOTIDE SEQUENCE [LARGE SCALE GENOMIC DNA]</scope>
    <source>
        <strain evidence="8">DAOM:BR144</strain>
    </source>
</reference>
<dbReference type="GO" id="GO:0005739">
    <property type="term" value="C:mitochondrion"/>
    <property type="evidence" value="ECO:0007669"/>
    <property type="project" value="UniProtKB-SubCell"/>
</dbReference>
<proteinExistence type="inferred from homology"/>
<dbReference type="SUPFAM" id="SSF75620">
    <property type="entry name" value="Release factor"/>
    <property type="match status" value="1"/>
</dbReference>
<dbReference type="EMBL" id="GL376638">
    <property type="status" value="NOT_ANNOTATED_CDS"/>
    <property type="molecule type" value="Genomic_DNA"/>
</dbReference>
<sequence length="226" mass="25297">MLLMRAFARQLRSTSAHHATLRTRLDAALPLCSSQAAAAALSSAATAAPLLRRVSSRAPVFAPSTRWFASVSPPNAKRQVVTLREEDLEESFVKGSGKGGQKINKVRNCVLLKHTPTGLHVRCQKTRSLDDNRRVARKLMLQKLDDAVNGALSARNVKINRLRKKKAHKTAKTRQKYHARTHENEDEEDEENEEDASDDEETDDGEECDDDGEDEVEVEPYKAKRK</sequence>
<protein>
    <recommendedName>
        <fullName evidence="6">Prokaryotic-type class I peptide chain release factors domain-containing protein</fullName>
    </recommendedName>
</protein>
<evidence type="ECO:0000259" key="6">
    <source>
        <dbReference type="Pfam" id="PF00472"/>
    </source>
</evidence>
<dbReference type="InParanoid" id="K3WFC9"/>
<evidence type="ECO:0000313" key="8">
    <source>
        <dbReference type="Proteomes" id="UP000019132"/>
    </source>
</evidence>